<feature type="compositionally biased region" description="Basic and acidic residues" evidence="6">
    <location>
        <begin position="337"/>
        <end position="346"/>
    </location>
</feature>
<dbReference type="Proteomes" id="UP000735302">
    <property type="component" value="Unassembled WGS sequence"/>
</dbReference>
<feature type="compositionally biased region" description="Basic residues" evidence="6">
    <location>
        <begin position="319"/>
        <end position="336"/>
    </location>
</feature>
<name>A0AAV4B9P3_9GAST</name>
<evidence type="ECO:0000256" key="1">
    <source>
        <dbReference type="ARBA" id="ARBA00004167"/>
    </source>
</evidence>
<feature type="compositionally biased region" description="Basic and acidic residues" evidence="6">
    <location>
        <begin position="160"/>
        <end position="188"/>
    </location>
</feature>
<dbReference type="InterPro" id="IPR009688">
    <property type="entry name" value="FAM210A/B-like_dom"/>
</dbReference>
<reference evidence="8 9" key="1">
    <citation type="journal article" date="2021" name="Elife">
        <title>Chloroplast acquisition without the gene transfer in kleptoplastic sea slugs, Plakobranchus ocellatus.</title>
        <authorList>
            <person name="Maeda T."/>
            <person name="Takahashi S."/>
            <person name="Yoshida T."/>
            <person name="Shimamura S."/>
            <person name="Takaki Y."/>
            <person name="Nagai Y."/>
            <person name="Toyoda A."/>
            <person name="Suzuki Y."/>
            <person name="Arimoto A."/>
            <person name="Ishii H."/>
            <person name="Satoh N."/>
            <person name="Nishiyama T."/>
            <person name="Hasebe M."/>
            <person name="Maruyama T."/>
            <person name="Minagawa J."/>
            <person name="Obokata J."/>
            <person name="Shigenobu S."/>
        </authorList>
    </citation>
    <scope>NUCLEOTIDE SEQUENCE [LARGE SCALE GENOMIC DNA]</scope>
</reference>
<organism evidence="8 9">
    <name type="scientific">Plakobranchus ocellatus</name>
    <dbReference type="NCBI Taxonomy" id="259542"/>
    <lineage>
        <taxon>Eukaryota</taxon>
        <taxon>Metazoa</taxon>
        <taxon>Spiralia</taxon>
        <taxon>Lophotrochozoa</taxon>
        <taxon>Mollusca</taxon>
        <taxon>Gastropoda</taxon>
        <taxon>Heterobranchia</taxon>
        <taxon>Euthyneura</taxon>
        <taxon>Panpulmonata</taxon>
        <taxon>Sacoglossa</taxon>
        <taxon>Placobranchoidea</taxon>
        <taxon>Plakobranchidae</taxon>
        <taxon>Plakobranchus</taxon>
    </lineage>
</organism>
<keyword evidence="5" id="KW-0472">Membrane</keyword>
<dbReference type="InterPro" id="IPR045866">
    <property type="entry name" value="FAM210A/B-like"/>
</dbReference>
<feature type="domain" description="DUF1279" evidence="7">
    <location>
        <begin position="199"/>
        <end position="284"/>
    </location>
</feature>
<evidence type="ECO:0000256" key="4">
    <source>
        <dbReference type="ARBA" id="ARBA00023054"/>
    </source>
</evidence>
<dbReference type="GO" id="GO:0016020">
    <property type="term" value="C:membrane"/>
    <property type="evidence" value="ECO:0007669"/>
    <property type="project" value="UniProtKB-SubCell"/>
</dbReference>
<keyword evidence="9" id="KW-1185">Reference proteome</keyword>
<keyword evidence="4" id="KW-0175">Coiled coil</keyword>
<dbReference type="GO" id="GO:0005739">
    <property type="term" value="C:mitochondrion"/>
    <property type="evidence" value="ECO:0007669"/>
    <property type="project" value="TreeGrafter"/>
</dbReference>
<keyword evidence="2" id="KW-0812">Transmembrane</keyword>
<feature type="region of interest" description="Disordered" evidence="6">
    <location>
        <begin position="314"/>
        <end position="346"/>
    </location>
</feature>
<dbReference type="PANTHER" id="PTHR21377">
    <property type="entry name" value="PROTEIN FAM210B, MITOCHONDRIAL"/>
    <property type="match status" value="1"/>
</dbReference>
<sequence>MSSSSLHFSVVRFTGPAMRRLKCQHFTGVKRCFSHRTSHGYSSGQPGIFQWAPWQVSNRIWGSGTRFPSHLNGDVLSHCLLNKMHYSSGPIFSGVESHKRLQGLLGDDLYAKDFLSVSPVFIAGFPVNPSMRFMSSQQRPRERKVFNQREGRNLGKRLKNTRDSSEHSGGRSTDKKTSGDHVEVPEKTEETEEKLTLYQRFKKTYKEHGKVLVAVHVATSLVWFSTFYTAASLGFDIVPLLESWNMSERVISPFRSGGLGNVALAYLFYKLATPARYTVTIAGTRFAISYLQKEGKMKVVPKEDSLRSLYKEGKEKIKGRSKRRISSIRRRARRARGGSDHSSHKM</sequence>
<gene>
    <name evidence="8" type="ORF">PoB_004280300</name>
</gene>
<evidence type="ECO:0000256" key="3">
    <source>
        <dbReference type="ARBA" id="ARBA00022989"/>
    </source>
</evidence>
<comment type="subcellular location">
    <subcellularLocation>
        <location evidence="1">Membrane</location>
        <topology evidence="1">Single-pass membrane protein</topology>
    </subcellularLocation>
</comment>
<dbReference type="AlphaFoldDB" id="A0AAV4B9P3"/>
<comment type="caution">
    <text evidence="8">The sequence shown here is derived from an EMBL/GenBank/DDBJ whole genome shotgun (WGS) entry which is preliminary data.</text>
</comment>
<protein>
    <submittedName>
        <fullName evidence="8">Protein fam210a-like protein</fullName>
    </submittedName>
</protein>
<proteinExistence type="predicted"/>
<evidence type="ECO:0000256" key="6">
    <source>
        <dbReference type="SAM" id="MobiDB-lite"/>
    </source>
</evidence>
<evidence type="ECO:0000256" key="5">
    <source>
        <dbReference type="ARBA" id="ARBA00023136"/>
    </source>
</evidence>
<feature type="compositionally biased region" description="Basic and acidic residues" evidence="6">
    <location>
        <begin position="139"/>
        <end position="153"/>
    </location>
</feature>
<evidence type="ECO:0000313" key="8">
    <source>
        <dbReference type="EMBL" id="GFO16298.1"/>
    </source>
</evidence>
<evidence type="ECO:0000313" key="9">
    <source>
        <dbReference type="Proteomes" id="UP000735302"/>
    </source>
</evidence>
<dbReference type="PANTHER" id="PTHR21377:SF1">
    <property type="entry name" value="PROTEIN FAM210A"/>
    <property type="match status" value="1"/>
</dbReference>
<evidence type="ECO:0000256" key="2">
    <source>
        <dbReference type="ARBA" id="ARBA00022692"/>
    </source>
</evidence>
<feature type="region of interest" description="Disordered" evidence="6">
    <location>
        <begin position="132"/>
        <end position="189"/>
    </location>
</feature>
<evidence type="ECO:0000259" key="7">
    <source>
        <dbReference type="Pfam" id="PF06916"/>
    </source>
</evidence>
<keyword evidence="3" id="KW-1133">Transmembrane helix</keyword>
<dbReference type="EMBL" id="BLXT01004656">
    <property type="protein sequence ID" value="GFO16298.1"/>
    <property type="molecule type" value="Genomic_DNA"/>
</dbReference>
<accession>A0AAV4B9P3</accession>
<dbReference type="Pfam" id="PF06916">
    <property type="entry name" value="FAM210A-B_dom"/>
    <property type="match status" value="1"/>
</dbReference>